<dbReference type="PANTHER" id="PTHR43401">
    <property type="entry name" value="L-THREONINE 3-DEHYDROGENASE"/>
    <property type="match status" value="1"/>
</dbReference>
<dbReference type="EMBL" id="JANBOI010000994">
    <property type="protein sequence ID" value="KAJ1727749.1"/>
    <property type="molecule type" value="Genomic_DNA"/>
</dbReference>
<dbReference type="InterPro" id="IPR013154">
    <property type="entry name" value="ADH-like_N"/>
</dbReference>
<organism evidence="3 4">
    <name type="scientific">Coemansia biformis</name>
    <dbReference type="NCBI Taxonomy" id="1286918"/>
    <lineage>
        <taxon>Eukaryota</taxon>
        <taxon>Fungi</taxon>
        <taxon>Fungi incertae sedis</taxon>
        <taxon>Zoopagomycota</taxon>
        <taxon>Kickxellomycotina</taxon>
        <taxon>Kickxellomycetes</taxon>
        <taxon>Kickxellales</taxon>
        <taxon>Kickxellaceae</taxon>
        <taxon>Coemansia</taxon>
    </lineage>
</organism>
<keyword evidence="4" id="KW-1185">Reference proteome</keyword>
<keyword evidence="1" id="KW-0560">Oxidoreductase</keyword>
<feature type="non-terminal residue" evidence="3">
    <location>
        <position position="153"/>
    </location>
</feature>
<dbReference type="InterPro" id="IPR050129">
    <property type="entry name" value="Zn_alcohol_dh"/>
</dbReference>
<feature type="domain" description="Alcohol dehydrogenase-like N-terminal" evidence="2">
    <location>
        <begin position="30"/>
        <end position="136"/>
    </location>
</feature>
<dbReference type="GO" id="GO:0016491">
    <property type="term" value="F:oxidoreductase activity"/>
    <property type="evidence" value="ECO:0007669"/>
    <property type="project" value="UniProtKB-KW"/>
</dbReference>
<dbReference type="AlphaFoldDB" id="A0A9W7YAA6"/>
<comment type="caution">
    <text evidence="3">The sequence shown here is derived from an EMBL/GenBank/DDBJ whole genome shotgun (WGS) entry which is preliminary data.</text>
</comment>
<sequence>MPPQEKMDAASWEKHGSIDIVEKEVPAMSPGDVLVRVVASGICGTDLHICNGETPHAVCNVTIGHEFAGYVEDIHPETVTATKIGDLVAVDPNIPCGQCGFCRSAKYHLCLNLRCIGVTRHGGMARYVAAPATAVHVTEGISPEVASLAEPLS</sequence>
<evidence type="ECO:0000313" key="4">
    <source>
        <dbReference type="Proteomes" id="UP001143981"/>
    </source>
</evidence>
<dbReference type="PANTHER" id="PTHR43401:SF2">
    <property type="entry name" value="L-THREONINE 3-DEHYDROGENASE"/>
    <property type="match status" value="1"/>
</dbReference>
<dbReference type="OrthoDB" id="3941538at2759"/>
<dbReference type="Gene3D" id="3.90.180.10">
    <property type="entry name" value="Medium-chain alcohol dehydrogenases, catalytic domain"/>
    <property type="match status" value="1"/>
</dbReference>
<accession>A0A9W7YAA6</accession>
<name>A0A9W7YAA6_9FUNG</name>
<proteinExistence type="predicted"/>
<dbReference type="InterPro" id="IPR011032">
    <property type="entry name" value="GroES-like_sf"/>
</dbReference>
<evidence type="ECO:0000256" key="1">
    <source>
        <dbReference type="ARBA" id="ARBA00023002"/>
    </source>
</evidence>
<dbReference type="Proteomes" id="UP001143981">
    <property type="component" value="Unassembled WGS sequence"/>
</dbReference>
<reference evidence="3" key="1">
    <citation type="submission" date="2022-07" db="EMBL/GenBank/DDBJ databases">
        <title>Phylogenomic reconstructions and comparative analyses of Kickxellomycotina fungi.</title>
        <authorList>
            <person name="Reynolds N.K."/>
            <person name="Stajich J.E."/>
            <person name="Barry K."/>
            <person name="Grigoriev I.V."/>
            <person name="Crous P."/>
            <person name="Smith M.E."/>
        </authorList>
    </citation>
    <scope>NUCLEOTIDE SEQUENCE</scope>
    <source>
        <strain evidence="3">BCRC 34381</strain>
    </source>
</reference>
<evidence type="ECO:0000313" key="3">
    <source>
        <dbReference type="EMBL" id="KAJ1727749.1"/>
    </source>
</evidence>
<protein>
    <recommendedName>
        <fullName evidence="2">Alcohol dehydrogenase-like N-terminal domain-containing protein</fullName>
    </recommendedName>
</protein>
<evidence type="ECO:0000259" key="2">
    <source>
        <dbReference type="Pfam" id="PF08240"/>
    </source>
</evidence>
<gene>
    <name evidence="3" type="ORF">LPJ61_004412</name>
</gene>
<dbReference type="Pfam" id="PF08240">
    <property type="entry name" value="ADH_N"/>
    <property type="match status" value="1"/>
</dbReference>
<dbReference type="SUPFAM" id="SSF50129">
    <property type="entry name" value="GroES-like"/>
    <property type="match status" value="1"/>
</dbReference>